<dbReference type="OrthoDB" id="10261384at2759"/>
<evidence type="ECO:0000313" key="2">
    <source>
        <dbReference type="Proteomes" id="UP001141806"/>
    </source>
</evidence>
<accession>A0A9Q0HBC9</accession>
<dbReference type="EMBL" id="JAMYWD010000008">
    <property type="protein sequence ID" value="KAJ4963028.1"/>
    <property type="molecule type" value="Genomic_DNA"/>
</dbReference>
<dbReference type="Pfam" id="PF10199">
    <property type="entry name" value="Adaptin_binding"/>
    <property type="match status" value="1"/>
</dbReference>
<proteinExistence type="predicted"/>
<comment type="caution">
    <text evidence="1">The sequence shown here is derived from an EMBL/GenBank/DDBJ whole genome shotgun (WGS) entry which is preliminary data.</text>
</comment>
<dbReference type="InterPro" id="IPR001806">
    <property type="entry name" value="Small_GTPase"/>
</dbReference>
<gene>
    <name evidence="1" type="ORF">NE237_022967</name>
</gene>
<dbReference type="Pfam" id="PF00071">
    <property type="entry name" value="Ras"/>
    <property type="match status" value="1"/>
</dbReference>
<dbReference type="GO" id="GO:0005525">
    <property type="term" value="F:GTP binding"/>
    <property type="evidence" value="ECO:0007669"/>
    <property type="project" value="InterPro"/>
</dbReference>
<dbReference type="InterPro" id="IPR019341">
    <property type="entry name" value="Alpha/Gamma-adaptin-bd_p34"/>
</dbReference>
<organism evidence="1 2">
    <name type="scientific">Protea cynaroides</name>
    <dbReference type="NCBI Taxonomy" id="273540"/>
    <lineage>
        <taxon>Eukaryota</taxon>
        <taxon>Viridiplantae</taxon>
        <taxon>Streptophyta</taxon>
        <taxon>Embryophyta</taxon>
        <taxon>Tracheophyta</taxon>
        <taxon>Spermatophyta</taxon>
        <taxon>Magnoliopsida</taxon>
        <taxon>Proteales</taxon>
        <taxon>Proteaceae</taxon>
        <taxon>Protea</taxon>
    </lineage>
</organism>
<dbReference type="SUPFAM" id="SSF52540">
    <property type="entry name" value="P-loop containing nucleoside triphosphate hydrolases"/>
    <property type="match status" value="1"/>
</dbReference>
<dbReference type="Gene3D" id="3.40.50.11960">
    <property type="match status" value="1"/>
</dbReference>
<dbReference type="GO" id="GO:0003924">
    <property type="term" value="F:GTPase activity"/>
    <property type="evidence" value="ECO:0007669"/>
    <property type="project" value="InterPro"/>
</dbReference>
<keyword evidence="2" id="KW-1185">Reference proteome</keyword>
<dbReference type="AlphaFoldDB" id="A0A9Q0HBC9"/>
<reference evidence="1" key="1">
    <citation type="journal article" date="2023" name="Plant J.">
        <title>The genome of the king protea, Protea cynaroides.</title>
        <authorList>
            <person name="Chang J."/>
            <person name="Duong T.A."/>
            <person name="Schoeman C."/>
            <person name="Ma X."/>
            <person name="Roodt D."/>
            <person name="Barker N."/>
            <person name="Li Z."/>
            <person name="Van de Peer Y."/>
            <person name="Mizrachi E."/>
        </authorList>
    </citation>
    <scope>NUCLEOTIDE SEQUENCE</scope>
    <source>
        <tissue evidence="1">Young leaves</tissue>
    </source>
</reference>
<dbReference type="Proteomes" id="UP001141806">
    <property type="component" value="Unassembled WGS sequence"/>
</dbReference>
<name>A0A9Q0HBC9_9MAGN</name>
<evidence type="ECO:0000313" key="1">
    <source>
        <dbReference type="EMBL" id="KAJ4963028.1"/>
    </source>
</evidence>
<dbReference type="PANTHER" id="PTHR14659:SF1">
    <property type="entry name" value="ALPHA- AND GAMMA-ADAPTIN-BINDING PROTEIN P34"/>
    <property type="match status" value="1"/>
</dbReference>
<protein>
    <submittedName>
        <fullName evidence="1">Uncharacterized protein</fullName>
    </submittedName>
</protein>
<sequence>MTPQLDKLPLENRPGILIVGSPNVGKRTLLSSLLPVDFDDSSDSSAETLCHGWTITTKYYTADVSVWIAHLDNEFSVGKLPISNQLAALVMVFDMNDLSSFEVLKDWVSHTNIQQFDILLCIGNKADLLPGHFAHAEYRRRLQKHGESSSDPHPEFLDYGILETEGSSLLGDEEPSWEIRRSCLEWCSQYNIEYIEACASNAVFDKCLSVDGDLQGVERLFGALSAHMWPGMVLTSGNKISEPSLPDQAEFSEEESDYELEYEILSAGSSEPWDGTEDVWVSASGKAATIETGSSSAATETVAPAMKDVNQEHITNGIADILQTSASEIPLREDTRVVVPEANETDEATGLDDGTCLGFEELEQLMSEIGNIRDSLRLMPDFQRKEMAAKLAMQMATLFGDGSDGEGNFD</sequence>
<dbReference type="PANTHER" id="PTHR14659">
    <property type="entry name" value="ALPHA- AND GAMMA-ADAPTIN-BINDING PROTEIN P34"/>
    <property type="match status" value="1"/>
</dbReference>
<dbReference type="InterPro" id="IPR027417">
    <property type="entry name" value="P-loop_NTPase"/>
</dbReference>